<reference evidence="1 2" key="1">
    <citation type="submission" date="2021-12" db="EMBL/GenBank/DDBJ databases">
        <title>Genome sequencing of bacteria with rrn-lacking chromosome and rrn-plasmid.</title>
        <authorList>
            <person name="Anda M."/>
            <person name="Iwasaki W."/>
        </authorList>
    </citation>
    <scope>NUCLEOTIDE SEQUENCE [LARGE SCALE GENOMIC DNA]</scope>
    <source>
        <strain evidence="1 2">DSM 100852</strain>
        <plasmid evidence="1 2">pFA13</plasmid>
    </source>
</reference>
<dbReference type="Gene3D" id="3.40.50.300">
    <property type="entry name" value="P-loop containing nucleotide triphosphate hydrolases"/>
    <property type="match status" value="1"/>
</dbReference>
<dbReference type="EMBL" id="AP025327">
    <property type="protein sequence ID" value="BDD13131.1"/>
    <property type="molecule type" value="Genomic_DNA"/>
</dbReference>
<dbReference type="InterPro" id="IPR027417">
    <property type="entry name" value="P-loop_NTPase"/>
</dbReference>
<evidence type="ECO:0000313" key="2">
    <source>
        <dbReference type="Proteomes" id="UP001348817"/>
    </source>
</evidence>
<accession>A0AAU9CMG0</accession>
<dbReference type="AlphaFoldDB" id="A0AAU9CMG0"/>
<dbReference type="Proteomes" id="UP001348817">
    <property type="component" value="Plasmid pFA13"/>
</dbReference>
<keyword evidence="2" id="KW-1185">Reference proteome</keyword>
<dbReference type="KEGG" id="fax:FUAX_55630"/>
<proteinExistence type="predicted"/>
<sequence>MGSGKSSLAESLALRTDLPVISLDTCRIDAWKEDPQAMPMRREKTAELKCLDLIRNSDQLIFESSGVSRFHTRALSEIARKDARVKVIKLTAPDWVLRKRVEARSREKIHVPFPYKTGTVGESISYMKEKLKNVNSDYKFNTGKMTAEEIAERLLSFADFP</sequence>
<dbReference type="SUPFAM" id="SSF52540">
    <property type="entry name" value="P-loop containing nucleoside triphosphate hydrolases"/>
    <property type="match status" value="1"/>
</dbReference>
<keyword evidence="1" id="KW-0614">Plasmid</keyword>
<gene>
    <name evidence="1" type="ORF">FUAX_55630</name>
</gene>
<geneLocation type="plasmid" evidence="1 2">
    <name>pFA13</name>
</geneLocation>
<dbReference type="Pfam" id="PF13671">
    <property type="entry name" value="AAA_33"/>
    <property type="match status" value="1"/>
</dbReference>
<protein>
    <recommendedName>
        <fullName evidence="3">Shikimate kinase</fullName>
    </recommendedName>
</protein>
<evidence type="ECO:0000313" key="1">
    <source>
        <dbReference type="EMBL" id="BDD13131.1"/>
    </source>
</evidence>
<evidence type="ECO:0008006" key="3">
    <source>
        <dbReference type="Google" id="ProtNLM"/>
    </source>
</evidence>
<organism evidence="1 2">
    <name type="scientific">Fulvitalea axinellae</name>
    <dbReference type="NCBI Taxonomy" id="1182444"/>
    <lineage>
        <taxon>Bacteria</taxon>
        <taxon>Pseudomonadati</taxon>
        <taxon>Bacteroidota</taxon>
        <taxon>Cytophagia</taxon>
        <taxon>Cytophagales</taxon>
        <taxon>Persicobacteraceae</taxon>
        <taxon>Fulvitalea</taxon>
    </lineage>
</organism>
<name>A0AAU9CMG0_9BACT</name>